<name>A0A8H6U358_9PEZI</name>
<accession>A0A8H6U358</accession>
<keyword evidence="3" id="KW-1185">Reference proteome</keyword>
<gene>
    <name evidence="2" type="ORF">CPLU01_01292</name>
</gene>
<feature type="region of interest" description="Disordered" evidence="1">
    <location>
        <begin position="138"/>
        <end position="179"/>
    </location>
</feature>
<evidence type="ECO:0000313" key="3">
    <source>
        <dbReference type="Proteomes" id="UP000654918"/>
    </source>
</evidence>
<evidence type="ECO:0000256" key="1">
    <source>
        <dbReference type="SAM" id="MobiDB-lite"/>
    </source>
</evidence>
<comment type="caution">
    <text evidence="2">The sequence shown here is derived from an EMBL/GenBank/DDBJ whole genome shotgun (WGS) entry which is preliminary data.</text>
</comment>
<dbReference type="Proteomes" id="UP000654918">
    <property type="component" value="Unassembled WGS sequence"/>
</dbReference>
<sequence>MSMSILDSAKGYIHSVATEPLQSMRGCGYKERPALPSIAGIRVHTAHLPRPPPSPVQSSGGCHFMQLLVPAQHASATTAFAANTASGRDASVDSKRILVPAASHAVDRPPMLYGTERAPRRIGWSSWKILKRSSLAPRLFQRRGEDSPSTTRGPTRAAAALTQPSRRQNETKQSTTEESFWKPAQIRAFFDGTFPGNSEMLNPRRVEGQKNLLASLDGCEGMTSVTAWRKTMGGREREDEKSCCLDTVVFSRCNADCWRTLGPLALQPGPAPQNILAPDGGHDWSTSWGTGALAERFGSPLFV</sequence>
<organism evidence="2 3">
    <name type="scientific">Colletotrichum plurivorum</name>
    <dbReference type="NCBI Taxonomy" id="2175906"/>
    <lineage>
        <taxon>Eukaryota</taxon>
        <taxon>Fungi</taxon>
        <taxon>Dikarya</taxon>
        <taxon>Ascomycota</taxon>
        <taxon>Pezizomycotina</taxon>
        <taxon>Sordariomycetes</taxon>
        <taxon>Hypocreomycetidae</taxon>
        <taxon>Glomerellales</taxon>
        <taxon>Glomerellaceae</taxon>
        <taxon>Colletotrichum</taxon>
        <taxon>Colletotrichum orchidearum species complex</taxon>
    </lineage>
</organism>
<proteinExistence type="predicted"/>
<feature type="compositionally biased region" description="Polar residues" evidence="1">
    <location>
        <begin position="162"/>
        <end position="178"/>
    </location>
</feature>
<evidence type="ECO:0000313" key="2">
    <source>
        <dbReference type="EMBL" id="KAF6840268.1"/>
    </source>
</evidence>
<reference evidence="2" key="1">
    <citation type="journal article" date="2020" name="Phytopathology">
        <title>Genome Sequence Resources of Colletotrichum truncatum, C. plurivorum, C. musicola, and C. sojae: Four Species Pathogenic to Soybean (Glycine max).</title>
        <authorList>
            <person name="Rogerio F."/>
            <person name="Boufleur T.R."/>
            <person name="Ciampi-Guillardi M."/>
            <person name="Sukno S.A."/>
            <person name="Thon M.R."/>
            <person name="Massola Junior N.S."/>
            <person name="Baroncelli R."/>
        </authorList>
    </citation>
    <scope>NUCLEOTIDE SEQUENCE</scope>
    <source>
        <strain evidence="2">LFN00145</strain>
    </source>
</reference>
<dbReference type="AlphaFoldDB" id="A0A8H6U358"/>
<dbReference type="EMBL" id="WIGO01000008">
    <property type="protein sequence ID" value="KAF6840268.1"/>
    <property type="molecule type" value="Genomic_DNA"/>
</dbReference>
<protein>
    <submittedName>
        <fullName evidence="2">Uncharacterized protein</fullName>
    </submittedName>
</protein>